<gene>
    <name evidence="2" type="ORF">SAMN05428957_10849</name>
</gene>
<organism evidence="2 3">
    <name type="scientific">Oryzisolibacter propanilivorax</name>
    <dbReference type="NCBI Taxonomy" id="1527607"/>
    <lineage>
        <taxon>Bacteria</taxon>
        <taxon>Pseudomonadati</taxon>
        <taxon>Pseudomonadota</taxon>
        <taxon>Betaproteobacteria</taxon>
        <taxon>Burkholderiales</taxon>
        <taxon>Comamonadaceae</taxon>
        <taxon>Oryzisolibacter</taxon>
    </lineage>
</organism>
<dbReference type="InterPro" id="IPR007419">
    <property type="entry name" value="BFD-like_2Fe2S-bd_dom"/>
</dbReference>
<dbReference type="AlphaFoldDB" id="A0A1G9U8Y4"/>
<accession>A0A1G9U8Y4</accession>
<sequence length="131" mass="14054">MGGFHRSSDRDMAKKLANATDSYLYSPHFPNKPATPAYPAMIVCVCHRISDREIARHARAGMSFDEIQFELGVATQCGCCEASARDVVAQCCGSQPVAALRNDTAPQHSQLAHLLQEGNACCKSSSPSLAV</sequence>
<dbReference type="Gene3D" id="1.10.10.1100">
    <property type="entry name" value="BFD-like [2Fe-2S]-binding domain"/>
    <property type="match status" value="1"/>
</dbReference>
<reference evidence="3" key="1">
    <citation type="submission" date="2016-10" db="EMBL/GenBank/DDBJ databases">
        <authorList>
            <person name="Varghese N."/>
            <person name="Submissions S."/>
        </authorList>
    </citation>
    <scope>NUCLEOTIDE SEQUENCE [LARGE SCALE GENOMIC DNA]</scope>
    <source>
        <strain evidence="3">EPL6</strain>
    </source>
</reference>
<dbReference type="EMBL" id="FNHP01000008">
    <property type="protein sequence ID" value="SDM56486.1"/>
    <property type="molecule type" value="Genomic_DNA"/>
</dbReference>
<dbReference type="Pfam" id="PF04324">
    <property type="entry name" value="Fer2_BFD"/>
    <property type="match status" value="1"/>
</dbReference>
<keyword evidence="3" id="KW-1185">Reference proteome</keyword>
<proteinExistence type="predicted"/>
<protein>
    <submittedName>
        <fullName evidence="2">Bacterioferritin-associated ferredoxin</fullName>
    </submittedName>
</protein>
<evidence type="ECO:0000313" key="3">
    <source>
        <dbReference type="Proteomes" id="UP000198552"/>
    </source>
</evidence>
<dbReference type="InterPro" id="IPR041854">
    <property type="entry name" value="BFD-like_2Fe2S-bd_dom_sf"/>
</dbReference>
<feature type="domain" description="BFD-like [2Fe-2S]-binding" evidence="1">
    <location>
        <begin position="42"/>
        <end position="89"/>
    </location>
</feature>
<evidence type="ECO:0000313" key="2">
    <source>
        <dbReference type="EMBL" id="SDM56486.1"/>
    </source>
</evidence>
<dbReference type="STRING" id="1527607.SAMN05428957_10849"/>
<evidence type="ECO:0000259" key="1">
    <source>
        <dbReference type="Pfam" id="PF04324"/>
    </source>
</evidence>
<name>A0A1G9U8Y4_9BURK</name>
<dbReference type="Proteomes" id="UP000198552">
    <property type="component" value="Unassembled WGS sequence"/>
</dbReference>